<accession>A0A6A5HBZ3</accession>
<dbReference type="CTD" id="9818551"/>
<evidence type="ECO:0000313" key="2">
    <source>
        <dbReference type="Proteomes" id="UP000483820"/>
    </source>
</evidence>
<dbReference type="Proteomes" id="UP000483820">
    <property type="component" value="Chromosome II"/>
</dbReference>
<proteinExistence type="predicted"/>
<dbReference type="GeneID" id="9818551"/>
<gene>
    <name evidence="1" type="ORF">GCK72_003868</name>
</gene>
<protein>
    <submittedName>
        <fullName evidence="1">Uncharacterized protein</fullName>
    </submittedName>
</protein>
<dbReference type="AlphaFoldDB" id="A0A6A5HBZ3"/>
<name>A0A6A5HBZ3_CAERE</name>
<reference evidence="1 2" key="1">
    <citation type="submission" date="2019-12" db="EMBL/GenBank/DDBJ databases">
        <title>Chromosome-level assembly of the Caenorhabditis remanei genome.</title>
        <authorList>
            <person name="Teterina A.A."/>
            <person name="Willis J.H."/>
            <person name="Phillips P.C."/>
        </authorList>
    </citation>
    <scope>NUCLEOTIDE SEQUENCE [LARGE SCALE GENOMIC DNA]</scope>
    <source>
        <strain evidence="1 2">PX506</strain>
        <tissue evidence="1">Whole organism</tissue>
    </source>
</reference>
<dbReference type="RefSeq" id="XP_003100318.2">
    <property type="nucleotide sequence ID" value="XM_003100270.2"/>
</dbReference>
<dbReference type="KEGG" id="crq:GCK72_003868"/>
<evidence type="ECO:0000313" key="1">
    <source>
        <dbReference type="EMBL" id="KAF1763922.1"/>
    </source>
</evidence>
<dbReference type="EMBL" id="WUAV01000002">
    <property type="protein sequence ID" value="KAF1763922.1"/>
    <property type="molecule type" value="Genomic_DNA"/>
</dbReference>
<comment type="caution">
    <text evidence="1">The sequence shown here is derived from an EMBL/GenBank/DDBJ whole genome shotgun (WGS) entry which is preliminary data.</text>
</comment>
<sequence length="205" mass="23332">MSGAHLPANHSDCKKEAIESLVGREQLITQLFNSGVASDALLSDLLRTVRETTEICVRQQTSCRNPCTMSPFQPLPHMVMYGGIIEDFINRYPTTVACSVWRRSDNETIFQRGIFFNLTNLEKQDLEKFFGPKKTGRNKRVTLAQELFNLVVHRGLIFGESAAFFYMTVLKTNRVFIALFGTISYMSFDKAAFVLEEVVKNEEEN</sequence>
<organism evidence="1 2">
    <name type="scientific">Caenorhabditis remanei</name>
    <name type="common">Caenorhabditis vulgaris</name>
    <dbReference type="NCBI Taxonomy" id="31234"/>
    <lineage>
        <taxon>Eukaryota</taxon>
        <taxon>Metazoa</taxon>
        <taxon>Ecdysozoa</taxon>
        <taxon>Nematoda</taxon>
        <taxon>Chromadorea</taxon>
        <taxon>Rhabditida</taxon>
        <taxon>Rhabditina</taxon>
        <taxon>Rhabditomorpha</taxon>
        <taxon>Rhabditoidea</taxon>
        <taxon>Rhabditidae</taxon>
        <taxon>Peloderinae</taxon>
        <taxon>Caenorhabditis</taxon>
    </lineage>
</organism>